<dbReference type="AlphaFoldDB" id="A0A0D0IIJ6"/>
<dbReference type="EMBL" id="JXSQ01000036">
    <property type="protein sequence ID" value="KIP51454.1"/>
    <property type="molecule type" value="Genomic_DNA"/>
</dbReference>
<sequence length="79" mass="7913">MAAIAASPTAANTAEQRYEVTIATDAEGVADPGTLRGAIEAIAADVAGGGPGKDYVVVIADGIGRSRWLTTSSSCSTMR</sequence>
<comment type="caution">
    <text evidence="1">The sequence shown here is derived from an EMBL/GenBank/DDBJ whole genome shotgun (WGS) entry which is preliminary data.</text>
</comment>
<reference evidence="1 2" key="1">
    <citation type="submission" date="2015-01" db="EMBL/GenBank/DDBJ databases">
        <title>Draft genome sequence of Leucobacter komagatae strain VKM ST2845.</title>
        <authorList>
            <person name="Karlyshev A.V."/>
            <person name="Kudryashova E.B."/>
        </authorList>
    </citation>
    <scope>NUCLEOTIDE SEQUENCE [LARGE SCALE GENOMIC DNA]</scope>
    <source>
        <strain evidence="1 2">VKM ST2845</strain>
    </source>
</reference>
<gene>
    <name evidence="1" type="ORF">SD72_15360</name>
</gene>
<keyword evidence="2" id="KW-1185">Reference proteome</keyword>
<protein>
    <submittedName>
        <fullName evidence="1">Uncharacterized protein</fullName>
    </submittedName>
</protein>
<dbReference type="Proteomes" id="UP000032120">
    <property type="component" value="Unassembled WGS sequence"/>
</dbReference>
<proteinExistence type="predicted"/>
<name>A0A0D0IIJ6_9MICO</name>
<dbReference type="RefSeq" id="WP_042545350.1">
    <property type="nucleotide sequence ID" value="NZ_JXSQ01000036.1"/>
</dbReference>
<evidence type="ECO:0000313" key="1">
    <source>
        <dbReference type="EMBL" id="KIP51454.1"/>
    </source>
</evidence>
<accession>A0A0D0IIJ6</accession>
<organism evidence="1 2">
    <name type="scientific">Leucobacter komagatae</name>
    <dbReference type="NCBI Taxonomy" id="55969"/>
    <lineage>
        <taxon>Bacteria</taxon>
        <taxon>Bacillati</taxon>
        <taxon>Actinomycetota</taxon>
        <taxon>Actinomycetes</taxon>
        <taxon>Micrococcales</taxon>
        <taxon>Microbacteriaceae</taxon>
        <taxon>Leucobacter</taxon>
    </lineage>
</organism>
<evidence type="ECO:0000313" key="2">
    <source>
        <dbReference type="Proteomes" id="UP000032120"/>
    </source>
</evidence>